<evidence type="ECO:0000313" key="8">
    <source>
        <dbReference type="EMBL" id="VFU10381.1"/>
    </source>
</evidence>
<feature type="domain" description="Large ribosomal subunit protein bL25 beta" evidence="7">
    <location>
        <begin position="103"/>
        <end position="187"/>
    </location>
</feature>
<dbReference type="NCBIfam" id="TIGR00731">
    <property type="entry name" value="bL25_bact_ctc"/>
    <property type="match status" value="1"/>
</dbReference>
<reference evidence="8 9" key="1">
    <citation type="submission" date="2019-03" db="EMBL/GenBank/DDBJ databases">
        <authorList>
            <person name="Kox A.R. M."/>
        </authorList>
    </citation>
    <scope>NUCLEOTIDE SEQUENCE [LARGE SCALE GENOMIC DNA]</scope>
    <source>
        <strain evidence="8">MTUNDRAET4 annotated genome</strain>
    </source>
</reference>
<protein>
    <recommendedName>
        <fullName evidence="5">Large ribosomal subunit protein bL25</fullName>
    </recommendedName>
    <alternativeName>
        <fullName evidence="5">General stress protein CTC</fullName>
    </alternativeName>
</protein>
<dbReference type="InterPro" id="IPR020056">
    <property type="entry name" value="Rbsml_bL25/Gln-tRNA_synth_N"/>
</dbReference>
<dbReference type="InterPro" id="IPR020930">
    <property type="entry name" value="Ribosomal_uL5_bac-type"/>
</dbReference>
<evidence type="ECO:0000259" key="7">
    <source>
        <dbReference type="Pfam" id="PF14693"/>
    </source>
</evidence>
<dbReference type="GO" id="GO:0022625">
    <property type="term" value="C:cytosolic large ribosomal subunit"/>
    <property type="evidence" value="ECO:0007669"/>
    <property type="project" value="TreeGrafter"/>
</dbReference>
<keyword evidence="4 5" id="KW-0687">Ribonucleoprotein</keyword>
<evidence type="ECO:0000256" key="5">
    <source>
        <dbReference type="HAMAP-Rule" id="MF_01334"/>
    </source>
</evidence>
<accession>A0A4U8Z4F5</accession>
<dbReference type="CDD" id="cd00495">
    <property type="entry name" value="Ribosomal_L25_TL5_CTC"/>
    <property type="match status" value="1"/>
</dbReference>
<dbReference type="NCBIfam" id="NF004128">
    <property type="entry name" value="PRK05618.1-2"/>
    <property type="match status" value="1"/>
</dbReference>
<dbReference type="PANTHER" id="PTHR33284">
    <property type="entry name" value="RIBOSOMAL PROTEIN L25/GLN-TRNA SYNTHETASE, ANTI-CODON-BINDING DOMAIN-CONTAINING PROTEIN"/>
    <property type="match status" value="1"/>
</dbReference>
<feature type="domain" description="Large ribosomal subunit protein bL25 L25" evidence="6">
    <location>
        <begin position="7"/>
        <end position="94"/>
    </location>
</feature>
<evidence type="ECO:0000259" key="6">
    <source>
        <dbReference type="Pfam" id="PF01386"/>
    </source>
</evidence>
<sequence>MAETKTLAATVRSGIGKGAARSVRREGRIPGVIYGGGDPAEPIALDYRELNKLIYAGHFLTTLFEIDVDGAKQRVIPRDYQLDPVKDQPLHVDFLRLKPGASLRVEVPVHFINQDTCPGVKKGGSVNIVRHSIEMRVPADDIPEAVIADLGALDINDSLHLTALPLPAGCKPTLRDRDFTIVTITPPAVVPEDAAAAAAAAAAPAKGKAGAKAPAAAAPAAAPAKKK</sequence>
<evidence type="ECO:0000256" key="3">
    <source>
        <dbReference type="ARBA" id="ARBA00022980"/>
    </source>
</evidence>
<dbReference type="InterPro" id="IPR037121">
    <property type="entry name" value="Ribosomal_bL25_C"/>
</dbReference>
<keyword evidence="2 5" id="KW-0694">RNA-binding</keyword>
<dbReference type="Pfam" id="PF01386">
    <property type="entry name" value="Ribosomal_L25p"/>
    <property type="match status" value="1"/>
</dbReference>
<name>A0A4U8Z4F5_METTU</name>
<dbReference type="InterPro" id="IPR029751">
    <property type="entry name" value="Ribosomal_L25_dom"/>
</dbReference>
<gene>
    <name evidence="5 8" type="primary">rplY</name>
    <name evidence="5" type="synonym">ctc</name>
    <name evidence="8" type="ORF">MTUNDRAET4_3494</name>
</gene>
<dbReference type="GO" id="GO:0003735">
    <property type="term" value="F:structural constituent of ribosome"/>
    <property type="evidence" value="ECO:0007669"/>
    <property type="project" value="InterPro"/>
</dbReference>
<dbReference type="SUPFAM" id="SSF50715">
    <property type="entry name" value="Ribosomal protein L25-like"/>
    <property type="match status" value="1"/>
</dbReference>
<dbReference type="Gene3D" id="2.170.120.20">
    <property type="entry name" value="Ribosomal protein L25, beta domain"/>
    <property type="match status" value="1"/>
</dbReference>
<dbReference type="GO" id="GO:0006412">
    <property type="term" value="P:translation"/>
    <property type="evidence" value="ECO:0007669"/>
    <property type="project" value="UniProtKB-UniRule"/>
</dbReference>
<comment type="function">
    <text evidence="5">This is one of the proteins that binds to the 5S RNA in the ribosome where it forms part of the central protuberance.</text>
</comment>
<dbReference type="Gene3D" id="2.40.240.10">
    <property type="entry name" value="Ribosomal Protein L25, Chain P"/>
    <property type="match status" value="1"/>
</dbReference>
<evidence type="ECO:0000256" key="1">
    <source>
        <dbReference type="ARBA" id="ARBA00022730"/>
    </source>
</evidence>
<comment type="similarity">
    <text evidence="5">Belongs to the bacterial ribosomal protein bL25 family. CTC subfamily.</text>
</comment>
<evidence type="ECO:0000256" key="4">
    <source>
        <dbReference type="ARBA" id="ARBA00023274"/>
    </source>
</evidence>
<dbReference type="EMBL" id="LR536450">
    <property type="protein sequence ID" value="VFU10381.1"/>
    <property type="molecule type" value="Genomic_DNA"/>
</dbReference>
<dbReference type="InterPro" id="IPR001021">
    <property type="entry name" value="Ribosomal_bL25_long"/>
</dbReference>
<dbReference type="GO" id="GO:0008097">
    <property type="term" value="F:5S rRNA binding"/>
    <property type="evidence" value="ECO:0007669"/>
    <property type="project" value="InterPro"/>
</dbReference>
<keyword evidence="3 5" id="KW-0689">Ribosomal protein</keyword>
<dbReference type="InterPro" id="IPR011035">
    <property type="entry name" value="Ribosomal_bL25/Gln-tRNA_synth"/>
</dbReference>
<dbReference type="Pfam" id="PF14693">
    <property type="entry name" value="Ribosomal_TL5_C"/>
    <property type="match status" value="1"/>
</dbReference>
<dbReference type="Proteomes" id="UP000294360">
    <property type="component" value="Chromosome"/>
</dbReference>
<dbReference type="InterPro" id="IPR020057">
    <property type="entry name" value="Ribosomal_bL25_b-dom"/>
</dbReference>
<evidence type="ECO:0000313" key="9">
    <source>
        <dbReference type="Proteomes" id="UP000294360"/>
    </source>
</evidence>
<evidence type="ECO:0000256" key="2">
    <source>
        <dbReference type="ARBA" id="ARBA00022884"/>
    </source>
</evidence>
<dbReference type="AlphaFoldDB" id="A0A4U8Z4F5"/>
<dbReference type="RefSeq" id="WP_134491105.1">
    <property type="nucleotide sequence ID" value="NZ_CP139089.1"/>
</dbReference>
<dbReference type="PANTHER" id="PTHR33284:SF1">
    <property type="entry name" value="RIBOSOMAL PROTEIN L25_GLN-TRNA SYNTHETASE, ANTI-CODON-BINDING DOMAIN-CONTAINING PROTEIN"/>
    <property type="match status" value="1"/>
</dbReference>
<comment type="subunit">
    <text evidence="5">Part of the 50S ribosomal subunit; part of the 5S rRNA/L5/L18/L25 subcomplex. Contacts the 5S rRNA. Binds to the 5S rRNA independently of L5 and L18.</text>
</comment>
<keyword evidence="1 5" id="KW-0699">rRNA-binding</keyword>
<dbReference type="OrthoDB" id="9806411at2"/>
<organism evidence="8 9">
    <name type="scientific">Methylocella tundrae</name>
    <dbReference type="NCBI Taxonomy" id="227605"/>
    <lineage>
        <taxon>Bacteria</taxon>
        <taxon>Pseudomonadati</taxon>
        <taxon>Pseudomonadota</taxon>
        <taxon>Alphaproteobacteria</taxon>
        <taxon>Hyphomicrobiales</taxon>
        <taxon>Beijerinckiaceae</taxon>
        <taxon>Methylocella</taxon>
    </lineage>
</organism>
<dbReference type="HAMAP" id="MF_01334">
    <property type="entry name" value="Ribosomal_bL25_CTC"/>
    <property type="match status" value="1"/>
</dbReference>
<proteinExistence type="inferred from homology"/>
<dbReference type="KEGG" id="mtun:MTUNDRAET4_3494"/>